<dbReference type="GO" id="GO:0003677">
    <property type="term" value="F:DNA binding"/>
    <property type="evidence" value="ECO:0007669"/>
    <property type="project" value="UniProtKB-UniRule"/>
</dbReference>
<feature type="domain" description="ATP-dependent RecD2 DNA helicase OB-fold" evidence="7">
    <location>
        <begin position="4"/>
        <end position="87"/>
    </location>
</feature>
<evidence type="ECO:0000259" key="7">
    <source>
        <dbReference type="Pfam" id="PF23139"/>
    </source>
</evidence>
<dbReference type="GO" id="GO:0017116">
    <property type="term" value="F:single-stranded DNA helicase activity"/>
    <property type="evidence" value="ECO:0007669"/>
    <property type="project" value="TreeGrafter"/>
</dbReference>
<dbReference type="Gene3D" id="1.10.150.20">
    <property type="entry name" value="5' to 3' exonuclease, C-terminal subdomain"/>
    <property type="match status" value="1"/>
</dbReference>
<dbReference type="CDD" id="cd17933">
    <property type="entry name" value="DEXSc_RecD-like"/>
    <property type="match status" value="1"/>
</dbReference>
<evidence type="ECO:0000259" key="4">
    <source>
        <dbReference type="Pfam" id="PF13538"/>
    </source>
</evidence>
<reference evidence="8 9" key="1">
    <citation type="submission" date="2016-11" db="EMBL/GenBank/DDBJ databases">
        <authorList>
            <person name="Jaros S."/>
            <person name="Januszkiewicz K."/>
            <person name="Wedrychowicz H."/>
        </authorList>
    </citation>
    <scope>NUCLEOTIDE SEQUENCE [LARGE SCALE GENOMIC DNA]</scope>
    <source>
        <strain evidence="8 9">DSM 14214</strain>
    </source>
</reference>
<dbReference type="GO" id="GO:0005524">
    <property type="term" value="F:ATP binding"/>
    <property type="evidence" value="ECO:0007669"/>
    <property type="project" value="UniProtKB-UniRule"/>
</dbReference>
<keyword evidence="1 3" id="KW-0547">Nucleotide-binding</keyword>
<dbReference type="Gene3D" id="3.40.50.300">
    <property type="entry name" value="P-loop containing nucleotide triphosphate hydrolases"/>
    <property type="match status" value="2"/>
</dbReference>
<keyword evidence="3" id="KW-0238">DNA-binding</keyword>
<name>A0A1M6U7V0_9FIRM</name>
<accession>A0A1M6U7V0</accession>
<dbReference type="Proteomes" id="UP000183975">
    <property type="component" value="Unassembled WGS sequence"/>
</dbReference>
<comment type="catalytic activity">
    <reaction evidence="3">
        <text>ATP + H2O = ADP + phosphate + H(+)</text>
        <dbReference type="Rhea" id="RHEA:13065"/>
        <dbReference type="ChEBI" id="CHEBI:15377"/>
        <dbReference type="ChEBI" id="CHEBI:15378"/>
        <dbReference type="ChEBI" id="CHEBI:30616"/>
        <dbReference type="ChEBI" id="CHEBI:43474"/>
        <dbReference type="ChEBI" id="CHEBI:456216"/>
        <dbReference type="EC" id="5.6.2.3"/>
    </reaction>
</comment>
<dbReference type="RefSeq" id="WP_072851577.1">
    <property type="nucleotide sequence ID" value="NZ_FRAH01000037.1"/>
</dbReference>
<evidence type="ECO:0000259" key="6">
    <source>
        <dbReference type="Pfam" id="PF18335"/>
    </source>
</evidence>
<dbReference type="Pfam" id="PF13604">
    <property type="entry name" value="AAA_30"/>
    <property type="match status" value="1"/>
</dbReference>
<evidence type="ECO:0000256" key="1">
    <source>
        <dbReference type="ARBA" id="ARBA00022741"/>
    </source>
</evidence>
<protein>
    <recommendedName>
        <fullName evidence="3">ATP-dependent RecD2 DNA helicase</fullName>
        <ecNumber evidence="3">5.6.2.3</ecNumber>
    </recommendedName>
    <alternativeName>
        <fullName evidence="3">DNA 5'-3' helicase subunit RecD2</fullName>
    </alternativeName>
</protein>
<dbReference type="InterPro" id="IPR006345">
    <property type="entry name" value="RecD2"/>
</dbReference>
<evidence type="ECO:0000256" key="2">
    <source>
        <dbReference type="ARBA" id="ARBA00022840"/>
    </source>
</evidence>
<keyword evidence="3" id="KW-0413">Isomerase</keyword>
<dbReference type="SUPFAM" id="SSF52540">
    <property type="entry name" value="P-loop containing nucleoside triphosphate hydrolases"/>
    <property type="match status" value="1"/>
</dbReference>
<dbReference type="InterPro" id="IPR041451">
    <property type="entry name" value="RecD2_SH13"/>
</dbReference>
<keyword evidence="3" id="KW-0347">Helicase</keyword>
<dbReference type="PANTHER" id="PTHR43788:SF6">
    <property type="entry name" value="DNA HELICASE B"/>
    <property type="match status" value="1"/>
</dbReference>
<dbReference type="Gene3D" id="1.10.10.2220">
    <property type="match status" value="1"/>
</dbReference>
<evidence type="ECO:0000313" key="9">
    <source>
        <dbReference type="Proteomes" id="UP000183975"/>
    </source>
</evidence>
<dbReference type="InterPro" id="IPR027417">
    <property type="entry name" value="P-loop_NTPase"/>
</dbReference>
<comment type="similarity">
    <text evidence="3">Belongs to the RecD family. RecD2 subfamily.</text>
</comment>
<dbReference type="Gene3D" id="2.30.30.940">
    <property type="match status" value="1"/>
</dbReference>
<dbReference type="SUPFAM" id="SSF47781">
    <property type="entry name" value="RuvA domain 2-like"/>
    <property type="match status" value="1"/>
</dbReference>
<dbReference type="Pfam" id="PF23139">
    <property type="entry name" value="OB_YrrC"/>
    <property type="match status" value="1"/>
</dbReference>
<dbReference type="InterPro" id="IPR055446">
    <property type="entry name" value="RecD2_N_OB"/>
</dbReference>
<comment type="function">
    <text evidence="3">DNA-dependent ATPase and ATP-dependent 5'-3' DNA helicase. Has no activity on blunt DNA or DNA with 3'-overhangs, requires at least 10 bases of 5'-ssDNA for helicase activity.</text>
</comment>
<dbReference type="HAMAP" id="MF_01488">
    <property type="entry name" value="RecD2"/>
    <property type="match status" value="1"/>
</dbReference>
<organism evidence="8 9">
    <name type="scientific">Anaerotignum lactatifermentans DSM 14214</name>
    <dbReference type="NCBI Taxonomy" id="1121323"/>
    <lineage>
        <taxon>Bacteria</taxon>
        <taxon>Bacillati</taxon>
        <taxon>Bacillota</taxon>
        <taxon>Clostridia</taxon>
        <taxon>Lachnospirales</taxon>
        <taxon>Anaerotignaceae</taxon>
        <taxon>Anaerotignum</taxon>
    </lineage>
</organism>
<keyword evidence="2 3" id="KW-0067">ATP-binding</keyword>
<dbReference type="GO" id="GO:0016887">
    <property type="term" value="F:ATP hydrolysis activity"/>
    <property type="evidence" value="ECO:0007669"/>
    <property type="project" value="RHEA"/>
</dbReference>
<gene>
    <name evidence="3" type="primary">recD2</name>
    <name evidence="8" type="ORF">SAMN02745138_02106</name>
</gene>
<dbReference type="EMBL" id="FRAH01000037">
    <property type="protein sequence ID" value="SHK65332.1"/>
    <property type="molecule type" value="Genomic_DNA"/>
</dbReference>
<proteinExistence type="inferred from homology"/>
<evidence type="ECO:0000313" key="8">
    <source>
        <dbReference type="EMBL" id="SHK65332.1"/>
    </source>
</evidence>
<dbReference type="InterPro" id="IPR010994">
    <property type="entry name" value="RuvA_2-like"/>
</dbReference>
<dbReference type="Pfam" id="PF14520">
    <property type="entry name" value="HHH_5"/>
    <property type="match status" value="1"/>
</dbReference>
<dbReference type="CDD" id="cd18809">
    <property type="entry name" value="SF1_C_RecD"/>
    <property type="match status" value="1"/>
</dbReference>
<dbReference type="InterPro" id="IPR029493">
    <property type="entry name" value="RecD2-like_HHH"/>
</dbReference>
<dbReference type="NCBIfam" id="TIGR01448">
    <property type="entry name" value="recD_rel"/>
    <property type="match status" value="1"/>
</dbReference>
<keyword evidence="3" id="KW-0378">Hydrolase</keyword>
<evidence type="ECO:0000256" key="3">
    <source>
        <dbReference type="HAMAP-Rule" id="MF_01488"/>
    </source>
</evidence>
<dbReference type="PANTHER" id="PTHR43788">
    <property type="entry name" value="DNA2/NAM7 HELICASE FAMILY MEMBER"/>
    <property type="match status" value="1"/>
</dbReference>
<sequence length="747" mass="83797">MIASYEKTIYKNEENGFCILRMVSEEKEEFPKETLKHQNFGDDKVRFSVKGYYLPERTNMMLELNGKWENSKYGLQYTVDSFREIIPKTKEGIAAYLSSGLIQGVGPATAILIVSKFGLDTLEVLEHEPERLLEVRGITQKKLDKIRQSFADSQSIRELMTFLSPYGISVNKAKKIQEAFGVNAVETIKNRPFALCEISGFGFLTVDEMARKINFQPDDPLRIEGAILYVLEDGKDHGNVYLPESEVLKKALEMLNEKCEDTPVDASALREVYDLMQKKKTIISEHEQVYLPKLYLYEKETAKNIAALLCRKKKPEDCKKFLEEAQKENGIWLSEAQSQAVEMCMEHPFSIITGGPGTGKTTVLKVILAVYGKMFQGKEVLLAAPTGRAARKMSESTGYPNASTLHSALSLTSDANEQDTTVLSADFIIVDEASMLDMQLAYYLFEALASGTKVLFVGDIDQLPSVGAGNVLSELIGCGLVPVTVLDTVFRQQNTSRIALNAHAMKNGETKLLYGDDFQFIDVSDVAEAVQSIQEIYQRAVKTYGLEQVQVLSPFRLKSDAGVKNLNQMLRELANPLINKTMELSYGSTSFRFGDKVMQTKNTEVASNGDIGFIGKVDKNNDEVLTVKFSDHRFKTYTIDELNQLELAYATTIHKSQGSEYECVILPILSSFYVMLQRALIYTAITRAKKKVILVGQKKALFMAIHKNSSVKRYTWLGKRIQDAYKKKTEGKKTAVVHTKIPEQLAL</sequence>
<dbReference type="GO" id="GO:0009338">
    <property type="term" value="C:exodeoxyribonuclease V complex"/>
    <property type="evidence" value="ECO:0007669"/>
    <property type="project" value="TreeGrafter"/>
</dbReference>
<dbReference type="OrthoDB" id="9803432at2"/>
<dbReference type="AlphaFoldDB" id="A0A1M6U7V0"/>
<dbReference type="Pfam" id="PF13538">
    <property type="entry name" value="UvrD_C_2"/>
    <property type="match status" value="1"/>
</dbReference>
<dbReference type="InterPro" id="IPR050534">
    <property type="entry name" value="Coronavir_polyprotein_1ab"/>
</dbReference>
<dbReference type="Pfam" id="PF14490">
    <property type="entry name" value="HHH_RecD2"/>
    <property type="match status" value="1"/>
</dbReference>
<feature type="domain" description="ATP-dependent RecD2 DNA helicase SH3" evidence="6">
    <location>
        <begin position="566"/>
        <end position="629"/>
    </location>
</feature>
<feature type="domain" description="UvrD-like helicase C-terminal" evidence="4">
    <location>
        <begin position="647"/>
        <end position="695"/>
    </location>
</feature>
<dbReference type="InterPro" id="IPR027785">
    <property type="entry name" value="UvrD-like_helicase_C"/>
</dbReference>
<dbReference type="GO" id="GO:0006310">
    <property type="term" value="P:DNA recombination"/>
    <property type="evidence" value="ECO:0007669"/>
    <property type="project" value="InterPro"/>
</dbReference>
<dbReference type="EC" id="5.6.2.3" evidence="3"/>
<feature type="domain" description="ATP-dependent RecD2 DNA helicase-like helix-hairpin-helix" evidence="5">
    <location>
        <begin position="153"/>
        <end position="241"/>
    </location>
</feature>
<evidence type="ECO:0000259" key="5">
    <source>
        <dbReference type="Pfam" id="PF14490"/>
    </source>
</evidence>
<keyword evidence="9" id="KW-1185">Reference proteome</keyword>
<dbReference type="GO" id="GO:0043139">
    <property type="term" value="F:5'-3' DNA helicase activity"/>
    <property type="evidence" value="ECO:0007669"/>
    <property type="project" value="UniProtKB-UniRule"/>
</dbReference>
<feature type="binding site" evidence="3">
    <location>
        <begin position="357"/>
        <end position="361"/>
    </location>
    <ligand>
        <name>ATP</name>
        <dbReference type="ChEBI" id="CHEBI:30616"/>
    </ligand>
</feature>
<dbReference type="Pfam" id="PF18335">
    <property type="entry name" value="SH3_13"/>
    <property type="match status" value="1"/>
</dbReference>